<name>A0A0D0CJA8_9AGAR</name>
<sequence length="67" mass="7669">MTTKIYELGRVRIFQIVLSVSSLSVLPVAYASSRGHLHCVGYQQCHALFQSRLTRTDMLDEKEAQRE</sequence>
<reference evidence="1 2" key="1">
    <citation type="submission" date="2014-04" db="EMBL/GenBank/DDBJ databases">
        <title>Evolutionary Origins and Diversification of the Mycorrhizal Mutualists.</title>
        <authorList>
            <consortium name="DOE Joint Genome Institute"/>
            <consortium name="Mycorrhizal Genomics Consortium"/>
            <person name="Kohler A."/>
            <person name="Kuo A."/>
            <person name="Nagy L.G."/>
            <person name="Floudas D."/>
            <person name="Copeland A."/>
            <person name="Barry K.W."/>
            <person name="Cichocki N."/>
            <person name="Veneault-Fourrey C."/>
            <person name="LaButti K."/>
            <person name="Lindquist E.A."/>
            <person name="Lipzen A."/>
            <person name="Lundell T."/>
            <person name="Morin E."/>
            <person name="Murat C."/>
            <person name="Riley R."/>
            <person name="Ohm R."/>
            <person name="Sun H."/>
            <person name="Tunlid A."/>
            <person name="Henrissat B."/>
            <person name="Grigoriev I.V."/>
            <person name="Hibbett D.S."/>
            <person name="Martin F."/>
        </authorList>
    </citation>
    <scope>NUCLEOTIDE SEQUENCE [LARGE SCALE GENOMIC DNA]</scope>
    <source>
        <strain evidence="1 2">FD-317 M1</strain>
    </source>
</reference>
<dbReference type="AlphaFoldDB" id="A0A0D0CJA8"/>
<gene>
    <name evidence="1" type="ORF">GYMLUDRAFT_48022</name>
</gene>
<dbReference type="Proteomes" id="UP000053593">
    <property type="component" value="Unassembled WGS sequence"/>
</dbReference>
<dbReference type="EMBL" id="KN834809">
    <property type="protein sequence ID" value="KIK55068.1"/>
    <property type="molecule type" value="Genomic_DNA"/>
</dbReference>
<keyword evidence="2" id="KW-1185">Reference proteome</keyword>
<dbReference type="HOGENOM" id="CLU_2979306_0_0_1"/>
<evidence type="ECO:0000313" key="2">
    <source>
        <dbReference type="Proteomes" id="UP000053593"/>
    </source>
</evidence>
<organism evidence="1 2">
    <name type="scientific">Collybiopsis luxurians FD-317 M1</name>
    <dbReference type="NCBI Taxonomy" id="944289"/>
    <lineage>
        <taxon>Eukaryota</taxon>
        <taxon>Fungi</taxon>
        <taxon>Dikarya</taxon>
        <taxon>Basidiomycota</taxon>
        <taxon>Agaricomycotina</taxon>
        <taxon>Agaricomycetes</taxon>
        <taxon>Agaricomycetidae</taxon>
        <taxon>Agaricales</taxon>
        <taxon>Marasmiineae</taxon>
        <taxon>Omphalotaceae</taxon>
        <taxon>Collybiopsis</taxon>
        <taxon>Collybiopsis luxurians</taxon>
    </lineage>
</organism>
<evidence type="ECO:0000313" key="1">
    <source>
        <dbReference type="EMBL" id="KIK55068.1"/>
    </source>
</evidence>
<accession>A0A0D0CJA8</accession>
<protein>
    <submittedName>
        <fullName evidence="1">Unplaced genomic scaffold GYMLUscaffold_61, whole genome shotgun sequence</fullName>
    </submittedName>
</protein>
<proteinExistence type="predicted"/>